<dbReference type="Pfam" id="PF05235">
    <property type="entry name" value="CHAD"/>
    <property type="match status" value="1"/>
</dbReference>
<accession>A0A3S2WBB4</accession>
<gene>
    <name evidence="3" type="ORF">EOI86_04210</name>
</gene>
<dbReference type="Gene3D" id="1.40.20.10">
    <property type="entry name" value="CHAD domain"/>
    <property type="match status" value="1"/>
</dbReference>
<protein>
    <submittedName>
        <fullName evidence="3">CYTH and CHAD domain-containing protein</fullName>
    </submittedName>
</protein>
<dbReference type="AlphaFoldDB" id="A0A3S2WBB4"/>
<dbReference type="InterPro" id="IPR039013">
    <property type="entry name" value="YgiF"/>
</dbReference>
<evidence type="ECO:0000259" key="1">
    <source>
        <dbReference type="PROSITE" id="PS51707"/>
    </source>
</evidence>
<evidence type="ECO:0000259" key="2">
    <source>
        <dbReference type="PROSITE" id="PS51708"/>
    </source>
</evidence>
<dbReference type="SMART" id="SM00880">
    <property type="entry name" value="CHAD"/>
    <property type="match status" value="1"/>
</dbReference>
<keyword evidence="4" id="KW-1185">Reference proteome</keyword>
<evidence type="ECO:0000313" key="3">
    <source>
        <dbReference type="EMBL" id="RVU38494.1"/>
    </source>
</evidence>
<dbReference type="Pfam" id="PF01928">
    <property type="entry name" value="CYTH"/>
    <property type="match status" value="1"/>
</dbReference>
<name>A0A3S2WBB4_9PROT</name>
<dbReference type="RefSeq" id="WP_127763866.1">
    <property type="nucleotide sequence ID" value="NZ_SADE01000001.1"/>
</dbReference>
<dbReference type="InterPro" id="IPR038186">
    <property type="entry name" value="CHAD_dom_sf"/>
</dbReference>
<organism evidence="3 4">
    <name type="scientific">Hwanghaeella grinnelliae</name>
    <dbReference type="NCBI Taxonomy" id="2500179"/>
    <lineage>
        <taxon>Bacteria</taxon>
        <taxon>Pseudomonadati</taxon>
        <taxon>Pseudomonadota</taxon>
        <taxon>Alphaproteobacteria</taxon>
        <taxon>Rhodospirillales</taxon>
        <taxon>Rhodospirillaceae</taxon>
        <taxon>Hwanghaeella</taxon>
    </lineage>
</organism>
<dbReference type="InterPro" id="IPR023577">
    <property type="entry name" value="CYTH_domain"/>
</dbReference>
<dbReference type="PANTHER" id="PTHR39569:SF1">
    <property type="entry name" value="INORGANIC TRIPHOSPHATASE"/>
    <property type="match status" value="1"/>
</dbReference>
<feature type="domain" description="CHAD" evidence="2">
    <location>
        <begin position="221"/>
        <end position="498"/>
    </location>
</feature>
<dbReference type="Gene3D" id="2.40.320.10">
    <property type="entry name" value="Hypothetical Protein Pfu-838710-001"/>
    <property type="match status" value="1"/>
</dbReference>
<dbReference type="Proteomes" id="UP000287447">
    <property type="component" value="Unassembled WGS sequence"/>
</dbReference>
<dbReference type="SUPFAM" id="SSF55154">
    <property type="entry name" value="CYTH-like phosphatases"/>
    <property type="match status" value="1"/>
</dbReference>
<dbReference type="PANTHER" id="PTHR39569">
    <property type="entry name" value="INORGANIC TRIPHOSPHATASE"/>
    <property type="match status" value="1"/>
</dbReference>
<feature type="domain" description="CYTH" evidence="1">
    <location>
        <begin position="3"/>
        <end position="206"/>
    </location>
</feature>
<evidence type="ECO:0000313" key="4">
    <source>
        <dbReference type="Proteomes" id="UP000287447"/>
    </source>
</evidence>
<comment type="caution">
    <text evidence="3">The sequence shown here is derived from an EMBL/GenBank/DDBJ whole genome shotgun (WGS) entry which is preliminary data.</text>
</comment>
<dbReference type="PROSITE" id="PS51707">
    <property type="entry name" value="CYTH"/>
    <property type="match status" value="1"/>
</dbReference>
<reference evidence="4" key="1">
    <citation type="submission" date="2019-01" db="EMBL/GenBank/DDBJ databases">
        <title>Gri0909 isolated from a small marine red alga.</title>
        <authorList>
            <person name="Kim J."/>
            <person name="Jeong S.E."/>
            <person name="Jeon C.O."/>
        </authorList>
    </citation>
    <scope>NUCLEOTIDE SEQUENCE [LARGE SCALE GENOMIC DNA]</scope>
    <source>
        <strain evidence="4">Gri0909</strain>
    </source>
</reference>
<dbReference type="PROSITE" id="PS51708">
    <property type="entry name" value="CHAD"/>
    <property type="match status" value="1"/>
</dbReference>
<dbReference type="OrthoDB" id="9777271at2"/>
<dbReference type="EMBL" id="SADE01000001">
    <property type="protein sequence ID" value="RVU38494.1"/>
    <property type="molecule type" value="Genomic_DNA"/>
</dbReference>
<dbReference type="InterPro" id="IPR007899">
    <property type="entry name" value="CHAD_dom"/>
</dbReference>
<dbReference type="GO" id="GO:0050355">
    <property type="term" value="F:inorganic triphosphate phosphatase activity"/>
    <property type="evidence" value="ECO:0007669"/>
    <property type="project" value="InterPro"/>
</dbReference>
<sequence>MAFEEIEIKLRLAPRDAGRFRRARLLQEYKTAKAGWAHLVSTYFDTPDLALRTRKVALRIRRMGDALEQTLKAPKGLQGGLQSRTEWNAVVENEEKPDLSSIGDPKLRKWLRKRTKENGLTAVFTTDIKRTTWQILYNGTRLEVALDEGQILAGDRSRPISEVELELVEGDATDLVAFAQLLIEKYPLVLDRDSKAARGYALFADTEVSPVKAKDPDLTTDMTVWNAFSASVQSGVLQVMSNAPVVMLRDDPEGVHQARIGVRRIRAALSLFKNALDADKVAVAREDLKWLQQALGPARDFDVFLEEAVEPLIKAMPDEACLTRLKEVSETARKNGYDMAVDALSSSRYSAVLLRLEAWLLSPEHAAADVPLAQFAKRSLDKRLKAVLKSCGKHPARLPEADLHPLRIEFKKLRYAASFFQSLYGGKKKFAYIKQLAALQDCLGGLNDALVQGELMEALPLGKAADAARAKALMTGWHAARTQQGLSGLDKEWAAFKAFKPFWR</sequence>
<dbReference type="CDD" id="cd07756">
    <property type="entry name" value="CYTH-like_Pase_CHAD"/>
    <property type="match status" value="1"/>
</dbReference>
<proteinExistence type="predicted"/>
<dbReference type="SMART" id="SM01118">
    <property type="entry name" value="CYTH"/>
    <property type="match status" value="1"/>
</dbReference>
<dbReference type="GO" id="GO:0046872">
    <property type="term" value="F:metal ion binding"/>
    <property type="evidence" value="ECO:0007669"/>
    <property type="project" value="TreeGrafter"/>
</dbReference>
<dbReference type="InterPro" id="IPR033469">
    <property type="entry name" value="CYTH-like_dom_sf"/>
</dbReference>